<reference evidence="10 11" key="1">
    <citation type="submission" date="2013-07" db="EMBL/GenBank/DDBJ databases">
        <title>Comparative Genomic and Metabolomic Analysis of Twelve Strains of Pseudoalteromonas luteoviolacea.</title>
        <authorList>
            <person name="Vynne N.G."/>
            <person name="Mansson M."/>
            <person name="Gram L."/>
        </authorList>
    </citation>
    <scope>NUCLEOTIDE SEQUENCE [LARGE SCALE GENOMIC DNA]</scope>
    <source>
        <strain evidence="10 11">S4060-1</strain>
    </source>
</reference>
<organism evidence="10 11">
    <name type="scientific">Pseudoalteromonas luteoviolacea S4060-1</name>
    <dbReference type="NCBI Taxonomy" id="1365257"/>
    <lineage>
        <taxon>Bacteria</taxon>
        <taxon>Pseudomonadati</taxon>
        <taxon>Pseudomonadota</taxon>
        <taxon>Gammaproteobacteria</taxon>
        <taxon>Alteromonadales</taxon>
        <taxon>Pseudoalteromonadaceae</taxon>
        <taxon>Pseudoalteromonas</taxon>
    </lineage>
</organism>
<dbReference type="InterPro" id="IPR045275">
    <property type="entry name" value="MscS_archaea/bacteria_type"/>
</dbReference>
<comment type="caution">
    <text evidence="10">The sequence shown here is derived from an EMBL/GenBank/DDBJ whole genome shotgun (WGS) entry which is preliminary data.</text>
</comment>
<dbReference type="EMBL" id="AUXX01000016">
    <property type="protein sequence ID" value="KZN67007.1"/>
    <property type="molecule type" value="Genomic_DNA"/>
</dbReference>
<dbReference type="PANTHER" id="PTHR30221">
    <property type="entry name" value="SMALL-CONDUCTANCE MECHANOSENSITIVE CHANNEL"/>
    <property type="match status" value="1"/>
</dbReference>
<keyword evidence="7" id="KW-0407">Ion channel</keyword>
<feature type="transmembrane region" description="Helical" evidence="7">
    <location>
        <begin position="89"/>
        <end position="107"/>
    </location>
</feature>
<keyword evidence="5 7" id="KW-1133">Transmembrane helix</keyword>
<dbReference type="RefSeq" id="WP_063381278.1">
    <property type="nucleotide sequence ID" value="NZ_AUXX01000016.1"/>
</dbReference>
<dbReference type="InterPro" id="IPR010920">
    <property type="entry name" value="LSM_dom_sf"/>
</dbReference>
<dbReference type="GO" id="GO:0005886">
    <property type="term" value="C:plasma membrane"/>
    <property type="evidence" value="ECO:0007669"/>
    <property type="project" value="UniProtKB-SubCell"/>
</dbReference>
<evidence type="ECO:0000259" key="9">
    <source>
        <dbReference type="Pfam" id="PF21082"/>
    </source>
</evidence>
<proteinExistence type="inferred from homology"/>
<dbReference type="InterPro" id="IPR006685">
    <property type="entry name" value="MscS_channel_2nd"/>
</dbReference>
<dbReference type="Gene3D" id="1.10.287.1260">
    <property type="match status" value="1"/>
</dbReference>
<keyword evidence="7" id="KW-0406">Ion transport</keyword>
<dbReference type="SUPFAM" id="SSF82689">
    <property type="entry name" value="Mechanosensitive channel protein MscS (YggB), C-terminal domain"/>
    <property type="match status" value="1"/>
</dbReference>
<evidence type="ECO:0000256" key="2">
    <source>
        <dbReference type="ARBA" id="ARBA00008017"/>
    </source>
</evidence>
<dbReference type="Pfam" id="PF21082">
    <property type="entry name" value="MS_channel_3rd"/>
    <property type="match status" value="1"/>
</dbReference>
<name>A0A167MVE7_9GAMM</name>
<evidence type="ECO:0000259" key="8">
    <source>
        <dbReference type="Pfam" id="PF00924"/>
    </source>
</evidence>
<keyword evidence="7" id="KW-0997">Cell inner membrane</keyword>
<evidence type="ECO:0000256" key="6">
    <source>
        <dbReference type="ARBA" id="ARBA00023136"/>
    </source>
</evidence>
<gene>
    <name evidence="10" type="ORF">N478_19450</name>
</gene>
<dbReference type="InterPro" id="IPR011066">
    <property type="entry name" value="MscS_channel_C_sf"/>
</dbReference>
<dbReference type="InterPro" id="IPR049278">
    <property type="entry name" value="MS_channel_C"/>
</dbReference>
<comment type="caution">
    <text evidence="7">Lacks conserved residue(s) required for the propagation of feature annotation.</text>
</comment>
<evidence type="ECO:0000256" key="7">
    <source>
        <dbReference type="RuleBase" id="RU369025"/>
    </source>
</evidence>
<evidence type="ECO:0000256" key="1">
    <source>
        <dbReference type="ARBA" id="ARBA00004651"/>
    </source>
</evidence>
<sequence>MIEQEIAQFEKYYDLIRDYLLNYSMQLLGAVVILIIGLWLSKKLADTTRRLMLKHNIDVTLTNFVANVVKVLVVGMFIIIALGKVGISVTPFVAAIGAASLGAGLAVQGMLSNYGAGLALIATRPFVVGDTISVKNVSGQVKSIELGYTILVNEQKVEITVPNKHIIGEVLHNSFNFSHIEGEIGIAYDAPADKAIEIIRSILQNEEYVANDPLPQVGIESFSDSAIVISYRYWTPTTELIENKLNINMAIYTGIKNAQIEIPFPQRVVTIKSDQRTPR</sequence>
<evidence type="ECO:0000313" key="10">
    <source>
        <dbReference type="EMBL" id="KZN67007.1"/>
    </source>
</evidence>
<accession>A0A167MVE7</accession>
<evidence type="ECO:0000256" key="4">
    <source>
        <dbReference type="ARBA" id="ARBA00022692"/>
    </source>
</evidence>
<comment type="subcellular location">
    <subcellularLocation>
        <location evidence="7">Cell inner membrane</location>
        <topology evidence="7">Multi-pass membrane protein</topology>
    </subcellularLocation>
    <subcellularLocation>
        <location evidence="1">Cell membrane</location>
        <topology evidence="1">Multi-pass membrane protein</topology>
    </subcellularLocation>
</comment>
<feature type="transmembrane region" description="Helical" evidence="7">
    <location>
        <begin position="20"/>
        <end position="40"/>
    </location>
</feature>
<feature type="domain" description="Mechanosensitive ion channel MscS C-terminal" evidence="9">
    <location>
        <begin position="183"/>
        <end position="258"/>
    </location>
</feature>
<keyword evidence="7" id="KW-0813">Transport</keyword>
<comment type="similarity">
    <text evidence="2 7">Belongs to the MscS (TC 1.A.23) family.</text>
</comment>
<feature type="domain" description="Mechanosensitive ion channel MscS" evidence="8">
    <location>
        <begin position="110"/>
        <end position="173"/>
    </location>
</feature>
<keyword evidence="6 7" id="KW-0472">Membrane</keyword>
<dbReference type="SUPFAM" id="SSF82861">
    <property type="entry name" value="Mechanosensitive channel protein MscS (YggB), transmembrane region"/>
    <property type="match status" value="1"/>
</dbReference>
<comment type="subunit">
    <text evidence="7">Homoheptamer.</text>
</comment>
<dbReference type="Pfam" id="PF00924">
    <property type="entry name" value="MS_channel_2nd"/>
    <property type="match status" value="1"/>
</dbReference>
<dbReference type="Pfam" id="PF05552">
    <property type="entry name" value="MS_channel_1st_1"/>
    <property type="match status" value="1"/>
</dbReference>
<evidence type="ECO:0000256" key="5">
    <source>
        <dbReference type="ARBA" id="ARBA00022989"/>
    </source>
</evidence>
<dbReference type="AlphaFoldDB" id="A0A167MVE7"/>
<feature type="transmembrane region" description="Helical" evidence="7">
    <location>
        <begin position="61"/>
        <end position="83"/>
    </location>
</feature>
<dbReference type="InterPro" id="IPR023408">
    <property type="entry name" value="MscS_beta-dom_sf"/>
</dbReference>
<dbReference type="InterPro" id="IPR011014">
    <property type="entry name" value="MscS_channel_TM-2"/>
</dbReference>
<dbReference type="PATRIC" id="fig|1365257.3.peg.2586"/>
<dbReference type="SUPFAM" id="SSF50182">
    <property type="entry name" value="Sm-like ribonucleoproteins"/>
    <property type="match status" value="1"/>
</dbReference>
<dbReference type="PANTHER" id="PTHR30221:SF1">
    <property type="entry name" value="SMALL-CONDUCTANCE MECHANOSENSITIVE CHANNEL"/>
    <property type="match status" value="1"/>
</dbReference>
<dbReference type="Gene3D" id="2.30.30.60">
    <property type="match status" value="1"/>
</dbReference>
<evidence type="ECO:0000313" key="11">
    <source>
        <dbReference type="Proteomes" id="UP000076661"/>
    </source>
</evidence>
<evidence type="ECO:0000256" key="3">
    <source>
        <dbReference type="ARBA" id="ARBA00022475"/>
    </source>
</evidence>
<keyword evidence="4 7" id="KW-0812">Transmembrane</keyword>
<dbReference type="GO" id="GO:0008381">
    <property type="term" value="F:mechanosensitive monoatomic ion channel activity"/>
    <property type="evidence" value="ECO:0007669"/>
    <property type="project" value="InterPro"/>
</dbReference>
<protein>
    <recommendedName>
        <fullName evidence="7">Small-conductance mechanosensitive channel</fullName>
    </recommendedName>
</protein>
<keyword evidence="3" id="KW-1003">Cell membrane</keyword>
<dbReference type="InterPro" id="IPR008910">
    <property type="entry name" value="MSC_TM_helix"/>
</dbReference>
<dbReference type="Proteomes" id="UP000076661">
    <property type="component" value="Unassembled WGS sequence"/>
</dbReference>
<dbReference type="Gene3D" id="3.30.70.100">
    <property type="match status" value="1"/>
</dbReference>
<comment type="function">
    <text evidence="7">Mechanosensitive channel that participates in the regulation of osmotic pressure changes within the cell, opening in response to stretch forces in the membrane lipid bilayer, without the need for other proteins. Contributes to normal resistance to hypoosmotic shock. Forms an ion channel of 1.0 nanosiemens conductance with a slight preference for anions.</text>
</comment>